<feature type="transmembrane region" description="Helical" evidence="1">
    <location>
        <begin position="56"/>
        <end position="77"/>
    </location>
</feature>
<protein>
    <submittedName>
        <fullName evidence="2">Uncharacterized protein</fullName>
    </submittedName>
</protein>
<feature type="transmembrane region" description="Helical" evidence="1">
    <location>
        <begin position="31"/>
        <end position="49"/>
    </location>
</feature>
<dbReference type="AlphaFoldDB" id="G9XSD7"/>
<name>G9XSD7_DESHA</name>
<proteinExistence type="predicted"/>
<sequence>MSKIFEVLVFSIPEAVVIFMLASSISGRKLSLWRLVILSIFFGFIAFLIRSMLGNYVLSILCSCIFIVLLLKIMGTYELFDAITSGLMAISIYLAIEFINVKILQMVTGIEPINLSDDLRLRLLWFMPQFLVTGGLSFIIRYFVNSRSMNKLKNRGNDHENQYL</sequence>
<feature type="transmembrane region" description="Helical" evidence="1">
    <location>
        <begin position="83"/>
        <end position="103"/>
    </location>
</feature>
<evidence type="ECO:0000256" key="1">
    <source>
        <dbReference type="SAM" id="Phobius"/>
    </source>
</evidence>
<dbReference type="Proteomes" id="UP000004416">
    <property type="component" value="Unassembled WGS sequence"/>
</dbReference>
<comment type="caution">
    <text evidence="2">The sequence shown here is derived from an EMBL/GenBank/DDBJ whole genome shotgun (WGS) entry which is preliminary data.</text>
</comment>
<gene>
    <name evidence="2" type="ORF">HMPREF0322_03886</name>
</gene>
<keyword evidence="1" id="KW-0472">Membrane</keyword>
<evidence type="ECO:0000313" key="3">
    <source>
        <dbReference type="Proteomes" id="UP000004416"/>
    </source>
</evidence>
<keyword evidence="1" id="KW-0812">Transmembrane</keyword>
<evidence type="ECO:0000313" key="2">
    <source>
        <dbReference type="EMBL" id="EHL05433.1"/>
    </source>
</evidence>
<dbReference type="EMBL" id="AFZX01000100">
    <property type="protein sequence ID" value="EHL05433.1"/>
    <property type="molecule type" value="Genomic_DNA"/>
</dbReference>
<feature type="transmembrane region" description="Helical" evidence="1">
    <location>
        <begin position="7"/>
        <end position="25"/>
    </location>
</feature>
<reference evidence="2 3" key="1">
    <citation type="submission" date="2011-08" db="EMBL/GenBank/DDBJ databases">
        <authorList>
            <person name="Weinstock G."/>
            <person name="Sodergren E."/>
            <person name="Clifton S."/>
            <person name="Fulton L."/>
            <person name="Fulton B."/>
            <person name="Courtney L."/>
            <person name="Fronick C."/>
            <person name="Harrison M."/>
            <person name="Strong C."/>
            <person name="Farmer C."/>
            <person name="Delahaunty K."/>
            <person name="Markovic C."/>
            <person name="Hall O."/>
            <person name="Minx P."/>
            <person name="Tomlinson C."/>
            <person name="Mitreva M."/>
            <person name="Hou S."/>
            <person name="Chen J."/>
            <person name="Wollam A."/>
            <person name="Pepin K.H."/>
            <person name="Johnson M."/>
            <person name="Bhonagiri V."/>
            <person name="Zhang X."/>
            <person name="Suruliraj S."/>
            <person name="Warren W."/>
            <person name="Chinwalla A."/>
            <person name="Mardis E.R."/>
            <person name="Wilson R.K."/>
        </authorList>
    </citation>
    <scope>NUCLEOTIDE SEQUENCE [LARGE SCALE GENOMIC DNA]</scope>
    <source>
        <strain evidence="2 3">DP7</strain>
    </source>
</reference>
<dbReference type="RefSeq" id="WP_005814831.1">
    <property type="nucleotide sequence ID" value="NZ_JH414483.1"/>
</dbReference>
<keyword evidence="1" id="KW-1133">Transmembrane helix</keyword>
<organism evidence="2 3">
    <name type="scientific">Desulfitobacterium hafniense DP7</name>
    <dbReference type="NCBI Taxonomy" id="537010"/>
    <lineage>
        <taxon>Bacteria</taxon>
        <taxon>Bacillati</taxon>
        <taxon>Bacillota</taxon>
        <taxon>Clostridia</taxon>
        <taxon>Eubacteriales</taxon>
        <taxon>Desulfitobacteriaceae</taxon>
        <taxon>Desulfitobacterium</taxon>
    </lineage>
</organism>
<dbReference type="HOGENOM" id="CLU_1616348_0_0_9"/>
<feature type="transmembrane region" description="Helical" evidence="1">
    <location>
        <begin position="123"/>
        <end position="144"/>
    </location>
</feature>
<accession>G9XSD7</accession>